<dbReference type="Pfam" id="PF11239">
    <property type="entry name" value="DUF3040"/>
    <property type="match status" value="1"/>
</dbReference>
<feature type="transmembrane region" description="Helical" evidence="1">
    <location>
        <begin position="65"/>
        <end position="82"/>
    </location>
</feature>
<sequence length="88" mass="9748">MLRRHERRLFDAIEQRLSSEDPEFSRRMTRSHLLTRVLAWLTLARALGAVAAFLALIALLLGEGAAFLIAGALAAVLFACSGRRVRSE</sequence>
<dbReference type="EMBL" id="JAQGLA010000007">
    <property type="protein sequence ID" value="MDA3625145.1"/>
    <property type="molecule type" value="Genomic_DNA"/>
</dbReference>
<keyword evidence="1" id="KW-0812">Transmembrane</keyword>
<gene>
    <name evidence="2" type="ORF">OU415_06845</name>
</gene>
<reference evidence="2 3" key="1">
    <citation type="submission" date="2022-11" db="EMBL/GenBank/DDBJ databases">
        <title>Draft genome sequence of Saccharopolyspora sp. WRP15-2 isolated from rhizosphere soils of wild rice in Thailand.</title>
        <authorList>
            <person name="Duangmal K."/>
            <person name="Kammanee S."/>
            <person name="Muangham S."/>
        </authorList>
    </citation>
    <scope>NUCLEOTIDE SEQUENCE [LARGE SCALE GENOMIC DNA]</scope>
    <source>
        <strain evidence="2 3">WRP15-2</strain>
    </source>
</reference>
<dbReference type="RefSeq" id="WP_270947725.1">
    <property type="nucleotide sequence ID" value="NZ_JAQGLA010000007.1"/>
</dbReference>
<accession>A0ABT4UTU8</accession>
<organism evidence="2 3">
    <name type="scientific">Saccharopolyspora oryzae</name>
    <dbReference type="NCBI Taxonomy" id="2997343"/>
    <lineage>
        <taxon>Bacteria</taxon>
        <taxon>Bacillati</taxon>
        <taxon>Actinomycetota</taxon>
        <taxon>Actinomycetes</taxon>
        <taxon>Pseudonocardiales</taxon>
        <taxon>Pseudonocardiaceae</taxon>
        <taxon>Saccharopolyspora</taxon>
    </lineage>
</organism>
<keyword evidence="1" id="KW-1133">Transmembrane helix</keyword>
<protein>
    <submittedName>
        <fullName evidence="2">DUF3040 domain-containing protein</fullName>
    </submittedName>
</protein>
<feature type="transmembrane region" description="Helical" evidence="1">
    <location>
        <begin position="37"/>
        <end position="59"/>
    </location>
</feature>
<proteinExistence type="predicted"/>
<keyword evidence="3" id="KW-1185">Reference proteome</keyword>
<evidence type="ECO:0000313" key="2">
    <source>
        <dbReference type="EMBL" id="MDA3625145.1"/>
    </source>
</evidence>
<evidence type="ECO:0000256" key="1">
    <source>
        <dbReference type="SAM" id="Phobius"/>
    </source>
</evidence>
<dbReference type="InterPro" id="IPR021401">
    <property type="entry name" value="DUF3040"/>
</dbReference>
<dbReference type="Proteomes" id="UP001210380">
    <property type="component" value="Unassembled WGS sequence"/>
</dbReference>
<evidence type="ECO:0000313" key="3">
    <source>
        <dbReference type="Proteomes" id="UP001210380"/>
    </source>
</evidence>
<keyword evidence="1" id="KW-0472">Membrane</keyword>
<comment type="caution">
    <text evidence="2">The sequence shown here is derived from an EMBL/GenBank/DDBJ whole genome shotgun (WGS) entry which is preliminary data.</text>
</comment>
<name>A0ABT4UTU8_9PSEU</name>